<dbReference type="InterPro" id="IPR046350">
    <property type="entry name" value="Cystatin_sf"/>
</dbReference>
<reference evidence="1" key="1">
    <citation type="submission" date="2018-10" db="EMBL/GenBank/DDBJ databases">
        <title>Hidden diversity of soil giant viruses.</title>
        <authorList>
            <person name="Schulz F."/>
            <person name="Alteio L."/>
            <person name="Goudeau D."/>
            <person name="Ryan E.M."/>
            <person name="Malmstrom R.R."/>
            <person name="Blanchard J."/>
            <person name="Woyke T."/>
        </authorList>
    </citation>
    <scope>NUCLEOTIDE SEQUENCE</scope>
    <source>
        <strain evidence="1">HYV1</strain>
    </source>
</reference>
<accession>A0A3G5A9D2</accession>
<dbReference type="EMBL" id="MK072395">
    <property type="protein sequence ID" value="AYV83868.1"/>
    <property type="molecule type" value="Genomic_DNA"/>
</dbReference>
<evidence type="ECO:0000313" key="1">
    <source>
        <dbReference type="EMBL" id="AYV83868.1"/>
    </source>
</evidence>
<gene>
    <name evidence="1" type="ORF">Hyperionvirus13_10</name>
</gene>
<proteinExistence type="predicted"/>
<dbReference type="SUPFAM" id="SSF54403">
    <property type="entry name" value="Cystatin/monellin"/>
    <property type="match status" value="1"/>
</dbReference>
<sequence>MSLIGGYSEFADRDEMADKVLTDNYVAVRGVKGLEEAKLDELLLNYKYAKQVVAGLNFKFHITWKDGKYEVVIWRKLDNTYVFTSGKKIE</sequence>
<name>A0A3G5A9D2_9VIRU</name>
<protein>
    <submittedName>
        <fullName evidence="1">Uncharacterized protein</fullName>
    </submittedName>
</protein>
<organism evidence="1">
    <name type="scientific">Hyperionvirus sp</name>
    <dbReference type="NCBI Taxonomy" id="2487770"/>
    <lineage>
        <taxon>Viruses</taxon>
        <taxon>Varidnaviria</taxon>
        <taxon>Bamfordvirae</taxon>
        <taxon>Nucleocytoviricota</taxon>
        <taxon>Megaviricetes</taxon>
        <taxon>Imitervirales</taxon>
        <taxon>Mimiviridae</taxon>
        <taxon>Klosneuvirinae</taxon>
    </lineage>
</organism>
<dbReference type="Gene3D" id="3.10.450.10">
    <property type="match status" value="1"/>
</dbReference>